<dbReference type="InterPro" id="IPR003738">
    <property type="entry name" value="SRAP"/>
</dbReference>
<evidence type="ECO:0000256" key="10">
    <source>
        <dbReference type="ARBA" id="ARBA00030898"/>
    </source>
</evidence>
<evidence type="ECO:0000256" key="4">
    <source>
        <dbReference type="ARBA" id="ARBA00022763"/>
    </source>
</evidence>
<dbReference type="OrthoDB" id="2111841at2759"/>
<keyword evidence="7" id="KW-0238">DNA-binding</keyword>
<dbReference type="GO" id="GO:0106300">
    <property type="term" value="P:protein-DNA covalent cross-linking repair"/>
    <property type="evidence" value="ECO:0007669"/>
    <property type="project" value="InterPro"/>
</dbReference>
<keyword evidence="3" id="KW-0645">Protease</keyword>
<dbReference type="GO" id="GO:0008233">
    <property type="term" value="F:peptidase activity"/>
    <property type="evidence" value="ECO:0007669"/>
    <property type="project" value="UniProtKB-KW"/>
</dbReference>
<name>A0A8K0PD91_LADFU</name>
<evidence type="ECO:0000256" key="8">
    <source>
        <dbReference type="ARBA" id="ARBA00023239"/>
    </source>
</evidence>
<dbReference type="AlphaFoldDB" id="A0A8K0PD91"/>
<dbReference type="GO" id="GO:0006508">
    <property type="term" value="P:proteolysis"/>
    <property type="evidence" value="ECO:0007669"/>
    <property type="project" value="UniProtKB-KW"/>
</dbReference>
<gene>
    <name evidence="12" type="ORF">J437_LFUL018768</name>
</gene>
<keyword evidence="13" id="KW-1185">Reference proteome</keyword>
<keyword evidence="4" id="KW-0227">DNA damage</keyword>
<evidence type="ECO:0000256" key="6">
    <source>
        <dbReference type="ARBA" id="ARBA00023124"/>
    </source>
</evidence>
<organism evidence="12 13">
    <name type="scientific">Ladona fulva</name>
    <name type="common">Scarce chaser dragonfly</name>
    <name type="synonym">Libellula fulva</name>
    <dbReference type="NCBI Taxonomy" id="123851"/>
    <lineage>
        <taxon>Eukaryota</taxon>
        <taxon>Metazoa</taxon>
        <taxon>Ecdysozoa</taxon>
        <taxon>Arthropoda</taxon>
        <taxon>Hexapoda</taxon>
        <taxon>Insecta</taxon>
        <taxon>Pterygota</taxon>
        <taxon>Palaeoptera</taxon>
        <taxon>Odonata</taxon>
        <taxon>Epiprocta</taxon>
        <taxon>Anisoptera</taxon>
        <taxon>Libelluloidea</taxon>
        <taxon>Libellulidae</taxon>
        <taxon>Ladona</taxon>
    </lineage>
</organism>
<evidence type="ECO:0000256" key="9">
    <source>
        <dbReference type="ARBA" id="ARBA00030390"/>
    </source>
</evidence>
<reference evidence="12" key="1">
    <citation type="submission" date="2013-04" db="EMBL/GenBank/DDBJ databases">
        <authorList>
            <person name="Qu J."/>
            <person name="Murali S.C."/>
            <person name="Bandaranaike D."/>
            <person name="Bellair M."/>
            <person name="Blankenburg K."/>
            <person name="Chao H."/>
            <person name="Dinh H."/>
            <person name="Doddapaneni H."/>
            <person name="Downs B."/>
            <person name="Dugan-Rocha S."/>
            <person name="Elkadiri S."/>
            <person name="Gnanaolivu R.D."/>
            <person name="Hernandez B."/>
            <person name="Javaid M."/>
            <person name="Jayaseelan J.C."/>
            <person name="Lee S."/>
            <person name="Li M."/>
            <person name="Ming W."/>
            <person name="Munidasa M."/>
            <person name="Muniz J."/>
            <person name="Nguyen L."/>
            <person name="Ongeri F."/>
            <person name="Osuji N."/>
            <person name="Pu L.-L."/>
            <person name="Puazo M."/>
            <person name="Qu C."/>
            <person name="Quiroz J."/>
            <person name="Raj R."/>
            <person name="Weissenberger G."/>
            <person name="Xin Y."/>
            <person name="Zou X."/>
            <person name="Han Y."/>
            <person name="Richards S."/>
            <person name="Worley K."/>
            <person name="Muzny D."/>
            <person name="Gibbs R."/>
        </authorList>
    </citation>
    <scope>NUCLEOTIDE SEQUENCE</scope>
    <source>
        <strain evidence="12">Sampled in the wild</strain>
    </source>
</reference>
<evidence type="ECO:0000256" key="1">
    <source>
        <dbReference type="ARBA" id="ARBA00008136"/>
    </source>
</evidence>
<accession>A0A8K0PD91</accession>
<keyword evidence="8" id="KW-0456">Lyase</keyword>
<keyword evidence="5" id="KW-0378">Hydrolase</keyword>
<proteinExistence type="inferred from homology"/>
<sequence>MLCSRRRYGRYFNYFEDIDSMCGRAACTLDPDNICKACSFKDPNTKKYYAPQWINFNDNWNYKPSHNLAPTDVFPVLVSGKHFPNSVSTNEAVIHPMIWGMIPPWHKGSINDHKLTTHNCRLEHITESRLYSEPLRHGSRCAMICDGFYEWQTTRGSRRQPYFIFAPQDSGVKIEDESTWENSWSEEKGWHGPKLLKIAGLFNTWKSAEGKTLYSFTIITMESNESLSWCHHRMPAILDKEEDVANWLDFGKVTLKSALNLLQPVKCLSWYLVDTLVNNSRNKDPLCNKPLTTVKKSASSNLLTSWLKRKEENKERSQEDGVTSSKLMKVVNIENE</sequence>
<dbReference type="PANTHER" id="PTHR13604:SF0">
    <property type="entry name" value="ABASIC SITE PROCESSING PROTEIN HMCES"/>
    <property type="match status" value="1"/>
</dbReference>
<evidence type="ECO:0000313" key="13">
    <source>
        <dbReference type="Proteomes" id="UP000792457"/>
    </source>
</evidence>
<evidence type="ECO:0000256" key="7">
    <source>
        <dbReference type="ARBA" id="ARBA00023125"/>
    </source>
</evidence>
<evidence type="ECO:0000313" key="12">
    <source>
        <dbReference type="EMBL" id="KAG8239149.1"/>
    </source>
</evidence>
<dbReference type="EMBL" id="KZ309528">
    <property type="protein sequence ID" value="KAG8239149.1"/>
    <property type="molecule type" value="Genomic_DNA"/>
</dbReference>
<keyword evidence="6" id="KW-0190">Covalent protein-DNA linkage</keyword>
<dbReference type="GO" id="GO:0016829">
    <property type="term" value="F:lyase activity"/>
    <property type="evidence" value="ECO:0007669"/>
    <property type="project" value="UniProtKB-KW"/>
</dbReference>
<reference evidence="12" key="2">
    <citation type="submission" date="2017-10" db="EMBL/GenBank/DDBJ databases">
        <title>Ladona fulva Genome sequencing and assembly.</title>
        <authorList>
            <person name="Murali S."/>
            <person name="Richards S."/>
            <person name="Bandaranaike D."/>
            <person name="Bellair M."/>
            <person name="Blankenburg K."/>
            <person name="Chao H."/>
            <person name="Dinh H."/>
            <person name="Doddapaneni H."/>
            <person name="Dugan-Rocha S."/>
            <person name="Elkadiri S."/>
            <person name="Gnanaolivu R."/>
            <person name="Hernandez B."/>
            <person name="Skinner E."/>
            <person name="Javaid M."/>
            <person name="Lee S."/>
            <person name="Li M."/>
            <person name="Ming W."/>
            <person name="Munidasa M."/>
            <person name="Muniz J."/>
            <person name="Nguyen L."/>
            <person name="Hughes D."/>
            <person name="Osuji N."/>
            <person name="Pu L.-L."/>
            <person name="Puazo M."/>
            <person name="Qu C."/>
            <person name="Quiroz J."/>
            <person name="Raj R."/>
            <person name="Weissenberger G."/>
            <person name="Xin Y."/>
            <person name="Zou X."/>
            <person name="Han Y."/>
            <person name="Worley K."/>
            <person name="Muzny D."/>
            <person name="Gibbs R."/>
        </authorList>
    </citation>
    <scope>NUCLEOTIDE SEQUENCE</scope>
    <source>
        <strain evidence="12">Sampled in the wild</strain>
    </source>
</reference>
<dbReference type="Proteomes" id="UP000792457">
    <property type="component" value="Unassembled WGS sequence"/>
</dbReference>
<dbReference type="GO" id="GO:0003697">
    <property type="term" value="F:single-stranded DNA binding"/>
    <property type="evidence" value="ECO:0007669"/>
    <property type="project" value="InterPro"/>
</dbReference>
<evidence type="ECO:0000256" key="11">
    <source>
        <dbReference type="ARBA" id="ARBA00031130"/>
    </source>
</evidence>
<protein>
    <recommendedName>
        <fullName evidence="2">Abasic site processing protein HMCES</fullName>
    </recommendedName>
    <alternativeName>
        <fullName evidence="9">Embryonic stem cell-specific 5-hydroxymethylcytosine-binding protein</fullName>
    </alternativeName>
    <alternativeName>
        <fullName evidence="10">Peptidase HMCES</fullName>
    </alternativeName>
    <alternativeName>
        <fullName evidence="11">SRAP domain-containing protein 1</fullName>
    </alternativeName>
</protein>
<dbReference type="PANTHER" id="PTHR13604">
    <property type="entry name" value="DC12-RELATED"/>
    <property type="match status" value="1"/>
</dbReference>
<evidence type="ECO:0000256" key="5">
    <source>
        <dbReference type="ARBA" id="ARBA00022801"/>
    </source>
</evidence>
<dbReference type="SUPFAM" id="SSF143081">
    <property type="entry name" value="BB1717-like"/>
    <property type="match status" value="1"/>
</dbReference>
<comment type="caution">
    <text evidence="12">The sequence shown here is derived from an EMBL/GenBank/DDBJ whole genome shotgun (WGS) entry which is preliminary data.</text>
</comment>
<dbReference type="Gene3D" id="3.90.1680.10">
    <property type="entry name" value="SOS response associated peptidase-like"/>
    <property type="match status" value="1"/>
</dbReference>
<evidence type="ECO:0000256" key="2">
    <source>
        <dbReference type="ARBA" id="ARBA00015888"/>
    </source>
</evidence>
<comment type="similarity">
    <text evidence="1">Belongs to the SOS response-associated peptidase family.</text>
</comment>
<evidence type="ECO:0000256" key="3">
    <source>
        <dbReference type="ARBA" id="ARBA00022670"/>
    </source>
</evidence>
<dbReference type="InterPro" id="IPR036590">
    <property type="entry name" value="SRAP-like"/>
</dbReference>
<dbReference type="Pfam" id="PF02586">
    <property type="entry name" value="SRAP"/>
    <property type="match status" value="1"/>
</dbReference>